<accession>A0A437SME8</accession>
<sequence>MFNSCIPFPAEKINAFGISFTDEFPQTSTSGVPLLLTDSDTNPNFPGIPMLQNVENTGNGLRILEAGIYYISYSITASLPFPSSTARFFVILNNNPLNIIRGSGTAGRSDSLGTGDVQVFASDTITMLNVGDVVQLVPEDPLNPTGTVDVRSGLLKVFKLA</sequence>
<reference evidence="1 2" key="1">
    <citation type="submission" date="2018-01" db="EMBL/GenBank/DDBJ databases">
        <title>Complete genome sequence of G25-42.</title>
        <authorList>
            <person name="Zheng Z."/>
            <person name="Sun M."/>
        </authorList>
    </citation>
    <scope>NUCLEOTIDE SEQUENCE [LARGE SCALE GENOMIC DNA]</scope>
    <source>
        <strain evidence="1 2">G25-42</strain>
    </source>
</reference>
<dbReference type="RefSeq" id="WP_127813414.1">
    <property type="nucleotide sequence ID" value="NZ_LDER01000159.1"/>
</dbReference>
<gene>
    <name evidence="1" type="ORF">BM74_09575</name>
</gene>
<dbReference type="EMBL" id="LDER01000159">
    <property type="protein sequence ID" value="RVU64460.1"/>
    <property type="molecule type" value="Genomic_DNA"/>
</dbReference>
<evidence type="ECO:0000313" key="2">
    <source>
        <dbReference type="Proteomes" id="UP000286687"/>
    </source>
</evidence>
<name>A0A437SME8_BACTU</name>
<dbReference type="AlphaFoldDB" id="A0A437SME8"/>
<dbReference type="Proteomes" id="UP000286687">
    <property type="component" value="Unassembled WGS sequence"/>
</dbReference>
<protein>
    <recommendedName>
        <fullName evidence="3">Exosporium leader peptide</fullName>
    </recommendedName>
</protein>
<evidence type="ECO:0008006" key="3">
    <source>
        <dbReference type="Google" id="ProtNLM"/>
    </source>
</evidence>
<comment type="caution">
    <text evidence="1">The sequence shown here is derived from an EMBL/GenBank/DDBJ whole genome shotgun (WGS) entry which is preliminary data.</text>
</comment>
<proteinExistence type="predicted"/>
<organism evidence="1 2">
    <name type="scientific">Bacillus thuringiensis</name>
    <dbReference type="NCBI Taxonomy" id="1428"/>
    <lineage>
        <taxon>Bacteria</taxon>
        <taxon>Bacillati</taxon>
        <taxon>Bacillota</taxon>
        <taxon>Bacilli</taxon>
        <taxon>Bacillales</taxon>
        <taxon>Bacillaceae</taxon>
        <taxon>Bacillus</taxon>
        <taxon>Bacillus cereus group</taxon>
    </lineage>
</organism>
<evidence type="ECO:0000313" key="1">
    <source>
        <dbReference type="EMBL" id="RVU64460.1"/>
    </source>
</evidence>